<evidence type="ECO:0000313" key="3">
    <source>
        <dbReference type="EMBL" id="NSK15173.1"/>
    </source>
</evidence>
<dbReference type="PIRSF" id="PIRSF006054">
    <property type="entry name" value="UCP006054"/>
    <property type="match status" value="1"/>
</dbReference>
<dbReference type="PANTHER" id="PTHR30501">
    <property type="entry name" value="UPF0597 PROTEIN YHAM"/>
    <property type="match status" value="1"/>
</dbReference>
<dbReference type="GO" id="GO:0080146">
    <property type="term" value="F:L-cysteine desulfhydrase activity"/>
    <property type="evidence" value="ECO:0007669"/>
    <property type="project" value="TreeGrafter"/>
</dbReference>
<keyword evidence="5" id="KW-1185">Reference proteome</keyword>
<dbReference type="Proteomes" id="UP000528555">
    <property type="component" value="Unassembled WGS sequence"/>
</dbReference>
<dbReference type="InterPro" id="IPR005130">
    <property type="entry name" value="Ser_deHydtase-like_asu"/>
</dbReference>
<dbReference type="Proteomes" id="UP000701680">
    <property type="component" value="Unassembled WGS sequence"/>
</dbReference>
<dbReference type="RefSeq" id="WP_173814960.1">
    <property type="nucleotide sequence ID" value="NZ_JAAITX010000006.1"/>
</dbReference>
<sequence length="446" mass="47483">MRELTELIRADMRPALGVTEPGAIAFAVASAKSHVAGEVKKVHVALNSGMYKNAFTCGIPNSSHFGNLYAAALGAVAADAKKGLESLDAVTPKDDVLAEQMVADGKVEVVLDHIGSEITIDARVETETDNCVVSIRGSHTNIVQIVKNGICIWQMKEDAKEEEKEEPEKVAGAFSEADCKGTGAGSDTPVIHRYTLAQILSYVREVPAEEIVFIGDAFTMNLELLQEGIRSKRTTITPMLLEENGQELISENAQSTAQLLCNGAIEARVLGLSRPAMSITGSGAHGIIATMPLYAYAKVHKERVSEEALLRATALSYLITMYIKEYSGKLSAFCGCGIAAGTGMACGLAYLQGAEEEAFTNVIQNMASGLTGMICDGGNHGCAMKGIVAVDAAFRAADMAKKGICIEHIHGINGRTPEDTMQYMGMIASPGMVETEKTIVEIMEQK</sequence>
<comment type="similarity">
    <text evidence="1">Belongs to the UPF0597 family.</text>
</comment>
<dbReference type="PANTHER" id="PTHR30501:SF2">
    <property type="entry name" value="UPF0597 PROTEIN YHAM"/>
    <property type="match status" value="1"/>
</dbReference>
<evidence type="ECO:0000259" key="2">
    <source>
        <dbReference type="Pfam" id="PF03313"/>
    </source>
</evidence>
<proteinExistence type="inferred from homology"/>
<dbReference type="AlphaFoldDB" id="A0A850HLP4"/>
<evidence type="ECO:0000313" key="4">
    <source>
        <dbReference type="EMBL" id="NVH58946.1"/>
    </source>
</evidence>
<evidence type="ECO:0000256" key="1">
    <source>
        <dbReference type="HAMAP-Rule" id="MF_01845"/>
    </source>
</evidence>
<gene>
    <name evidence="4" type="ORF">G5A66_09875</name>
    <name evidence="3" type="ORF">G5A75_09900</name>
</gene>
<dbReference type="Pfam" id="PF03313">
    <property type="entry name" value="SDH_alpha"/>
    <property type="match status" value="1"/>
</dbReference>
<evidence type="ECO:0000313" key="6">
    <source>
        <dbReference type="Proteomes" id="UP000701680"/>
    </source>
</evidence>
<dbReference type="EMBL" id="JAAIUO010000006">
    <property type="protein sequence ID" value="NSK15173.1"/>
    <property type="molecule type" value="Genomic_DNA"/>
</dbReference>
<protein>
    <recommendedName>
        <fullName evidence="1">UPF0597 protein G5A66_09875</fullName>
    </recommendedName>
</protein>
<name>A0A850HLP4_9FIRM</name>
<dbReference type="EMBL" id="JAAITX010000006">
    <property type="protein sequence ID" value="NVH58946.1"/>
    <property type="molecule type" value="Genomic_DNA"/>
</dbReference>
<feature type="domain" description="Serine dehydratase-like alpha subunit" evidence="2">
    <location>
        <begin position="162"/>
        <end position="440"/>
    </location>
</feature>
<dbReference type="InterPro" id="IPR021144">
    <property type="entry name" value="UPF0597"/>
</dbReference>
<comment type="caution">
    <text evidence="4">The sequence shown here is derived from an EMBL/GenBank/DDBJ whole genome shotgun (WGS) entry which is preliminary data.</text>
</comment>
<dbReference type="HAMAP" id="MF_01845">
    <property type="entry name" value="UPF0597"/>
    <property type="match status" value="1"/>
</dbReference>
<reference evidence="5 6" key="1">
    <citation type="journal article" date="2020" name="Cell Host Microbe">
        <title>Functional and Genomic Variation between Human-Derived Isolates of Lachnospiraceae Reveals Inter- and Intra-Species Diversity.</title>
        <authorList>
            <person name="Sorbara M.T."/>
            <person name="Littmann E.R."/>
            <person name="Fontana E."/>
            <person name="Moody T.U."/>
            <person name="Kohout C.E."/>
            <person name="Gjonbalaj M."/>
            <person name="Eaton V."/>
            <person name="Seok R."/>
            <person name="Leiner I.M."/>
            <person name="Pamer E.G."/>
        </authorList>
    </citation>
    <scope>NUCLEOTIDE SEQUENCE [LARGE SCALE GENOMIC DNA]</scope>
    <source>
        <strain evidence="4 5">MSK.17.11</strain>
        <strain evidence="3 6">MSK.17.38</strain>
    </source>
</reference>
<organism evidence="4 5">
    <name type="scientific">Dorea phocaeensis</name>
    <dbReference type="NCBI Taxonomy" id="2040291"/>
    <lineage>
        <taxon>Bacteria</taxon>
        <taxon>Bacillati</taxon>
        <taxon>Bacillota</taxon>
        <taxon>Clostridia</taxon>
        <taxon>Lachnospirales</taxon>
        <taxon>Lachnospiraceae</taxon>
        <taxon>Dorea</taxon>
    </lineage>
</organism>
<dbReference type="GO" id="GO:0019450">
    <property type="term" value="P:L-cysteine catabolic process to pyruvate"/>
    <property type="evidence" value="ECO:0007669"/>
    <property type="project" value="TreeGrafter"/>
</dbReference>
<accession>A0A850HLP4</accession>
<reference evidence="4" key="2">
    <citation type="submission" date="2020-02" db="EMBL/GenBank/DDBJ databases">
        <authorList>
            <person name="Littmann E."/>
            <person name="Sorbara M."/>
        </authorList>
    </citation>
    <scope>NUCLEOTIDE SEQUENCE</scope>
    <source>
        <strain evidence="4">MSK.17.11</strain>
        <strain evidence="3">MSK.17.38</strain>
    </source>
</reference>
<evidence type="ECO:0000313" key="5">
    <source>
        <dbReference type="Proteomes" id="UP000528555"/>
    </source>
</evidence>